<dbReference type="Proteomes" id="UP000316882">
    <property type="component" value="Unassembled WGS sequence"/>
</dbReference>
<evidence type="ECO:0000313" key="1">
    <source>
        <dbReference type="EMBL" id="GEB31782.1"/>
    </source>
</evidence>
<dbReference type="EMBL" id="BJMH01000005">
    <property type="protein sequence ID" value="GEB31782.1"/>
    <property type="molecule type" value="Genomic_DNA"/>
</dbReference>
<accession>A0A4Y3PBJ2</accession>
<protein>
    <submittedName>
        <fullName evidence="1">Uncharacterized protein</fullName>
    </submittedName>
</protein>
<reference evidence="1 2" key="1">
    <citation type="submission" date="2019-06" db="EMBL/GenBank/DDBJ databases">
        <title>Whole genome shotgun sequence of Brevibacillus parabrevis NBRC 12334.</title>
        <authorList>
            <person name="Hosoyama A."/>
            <person name="Uohara A."/>
            <person name="Ohji S."/>
            <person name="Ichikawa N."/>
        </authorList>
    </citation>
    <scope>NUCLEOTIDE SEQUENCE [LARGE SCALE GENOMIC DNA]</scope>
    <source>
        <strain evidence="1 2">NBRC 12334</strain>
    </source>
</reference>
<evidence type="ECO:0000313" key="2">
    <source>
        <dbReference type="Proteomes" id="UP000316882"/>
    </source>
</evidence>
<name>A0A4Y3PBJ2_BREPA</name>
<keyword evidence="2" id="KW-1185">Reference proteome</keyword>
<sequence length="133" mass="13270">MPARATMPTVCRTEDATANASWQAAAATKPSTDGANAIPKTVWRPWSADVSLSAIYGSGANDAAISGDGHDAIRTATTNATNDAADDATNAVPYAALSDAHAVSAATATASAKTAASAVACMPRTSGIIVFIM</sequence>
<comment type="caution">
    <text evidence="1">The sequence shown here is derived from an EMBL/GenBank/DDBJ whole genome shotgun (WGS) entry which is preliminary data.</text>
</comment>
<proteinExistence type="predicted"/>
<organism evidence="1 2">
    <name type="scientific">Brevibacillus parabrevis</name>
    <dbReference type="NCBI Taxonomy" id="54914"/>
    <lineage>
        <taxon>Bacteria</taxon>
        <taxon>Bacillati</taxon>
        <taxon>Bacillota</taxon>
        <taxon>Bacilli</taxon>
        <taxon>Bacillales</taxon>
        <taxon>Paenibacillaceae</taxon>
        <taxon>Brevibacillus</taxon>
    </lineage>
</organism>
<dbReference type="AlphaFoldDB" id="A0A4Y3PBJ2"/>
<gene>
    <name evidence="1" type="ORF">BPA01_13620</name>
</gene>